<dbReference type="EMBL" id="JAGGLR010000004">
    <property type="protein sequence ID" value="MBP2060858.1"/>
    <property type="molecule type" value="Genomic_DNA"/>
</dbReference>
<dbReference type="RefSeq" id="WP_052701341.1">
    <property type="nucleotide sequence ID" value="NZ_BAABDR010000068.1"/>
</dbReference>
<evidence type="ECO:0000313" key="4">
    <source>
        <dbReference type="Proteomes" id="UP000756710"/>
    </source>
</evidence>
<feature type="transmembrane region" description="Helical" evidence="1">
    <location>
        <begin position="67"/>
        <end position="87"/>
    </location>
</feature>
<dbReference type="InterPro" id="IPR050879">
    <property type="entry name" value="Acyltransferase_3"/>
</dbReference>
<feature type="transmembrane region" description="Helical" evidence="1">
    <location>
        <begin position="287"/>
        <end position="310"/>
    </location>
</feature>
<feature type="transmembrane region" description="Helical" evidence="1">
    <location>
        <begin position="166"/>
        <end position="184"/>
    </location>
</feature>
<feature type="transmembrane region" description="Helical" evidence="1">
    <location>
        <begin position="196"/>
        <end position="214"/>
    </location>
</feature>
<feature type="transmembrane region" description="Helical" evidence="1">
    <location>
        <begin position="26"/>
        <end position="47"/>
    </location>
</feature>
<comment type="caution">
    <text evidence="3">The sequence shown here is derived from an EMBL/GenBank/DDBJ whole genome shotgun (WGS) entry which is preliminary data.</text>
</comment>
<evidence type="ECO:0000259" key="2">
    <source>
        <dbReference type="Pfam" id="PF01757"/>
    </source>
</evidence>
<keyword evidence="4" id="KW-1185">Reference proteome</keyword>
<dbReference type="PANTHER" id="PTHR23028:SF53">
    <property type="entry name" value="ACYL_TRANSF_3 DOMAIN-CONTAINING PROTEIN"/>
    <property type="match status" value="1"/>
</dbReference>
<evidence type="ECO:0000256" key="1">
    <source>
        <dbReference type="SAM" id="Phobius"/>
    </source>
</evidence>
<feature type="domain" description="Acyltransferase 3" evidence="2">
    <location>
        <begin position="28"/>
        <end position="375"/>
    </location>
</feature>
<name>A0ABS4MMD7_9ACTN</name>
<organism evidence="3 4">
    <name type="scientific">Streptomyces iranensis</name>
    <dbReference type="NCBI Taxonomy" id="576784"/>
    <lineage>
        <taxon>Bacteria</taxon>
        <taxon>Bacillati</taxon>
        <taxon>Actinomycetota</taxon>
        <taxon>Actinomycetes</taxon>
        <taxon>Kitasatosporales</taxon>
        <taxon>Streptomycetaceae</taxon>
        <taxon>Streptomyces</taxon>
        <taxon>Streptomyces violaceusniger group</taxon>
    </lineage>
</organism>
<dbReference type="Proteomes" id="UP000756710">
    <property type="component" value="Unassembled WGS sequence"/>
</dbReference>
<dbReference type="Pfam" id="PF01757">
    <property type="entry name" value="Acyl_transf_3"/>
    <property type="match status" value="1"/>
</dbReference>
<feature type="transmembrane region" description="Helical" evidence="1">
    <location>
        <begin position="322"/>
        <end position="343"/>
    </location>
</feature>
<gene>
    <name evidence="3" type="ORF">J2Z30_001860</name>
</gene>
<feature type="transmembrane region" description="Helical" evidence="1">
    <location>
        <begin position="108"/>
        <end position="126"/>
    </location>
</feature>
<sequence length="407" mass="45891">MRTPRGRGARSAPAPQRSAIAGDERLPSLTGLRFVAAIFVFLFHFTYEGMWSEPGAVDFTMHAFGKAGWAGVSLFFVLSGFVLTWSARPDDTAPRFWRRRFAKVYPNHFVAWTAAIVLMAMAGWTLEPFQSVPRLTAPDTWLPALPNLFLIQAWFPQAKVFLSANPVAWTLACEAFFYLLFPLLYRYLRRIRPERLWPYAWGLMGLVMCMPLVAKLLPEKPGYVWNPEPLYQVLFVNNFPPVRLLEFVLGILLARILQTGRRVPVNLPTASALLVVVYIATIDSPYLYQQVATTIVPIALLILAAAAADVRGQVSPLRNRLVVELGVQSYAFYLLHYMVLISAHHLVGTDARWNVAQAAGLFVLIFAVTQALSWLMYTRWEAPLLRFLGPPPNRRAQDAGQQVMADR</sequence>
<proteinExistence type="predicted"/>
<accession>A0ABS4MMD7</accession>
<keyword evidence="1" id="KW-0812">Transmembrane</keyword>
<protein>
    <submittedName>
        <fullName evidence="3">Peptidoglycan/LPS O-acetylase OafA/YrhL</fullName>
    </submittedName>
</protein>
<reference evidence="3 4" key="1">
    <citation type="submission" date="2021-03" db="EMBL/GenBank/DDBJ databases">
        <title>Genomic Encyclopedia of Type Strains, Phase IV (KMG-IV): sequencing the most valuable type-strain genomes for metagenomic binning, comparative biology and taxonomic classification.</title>
        <authorList>
            <person name="Goeker M."/>
        </authorList>
    </citation>
    <scope>NUCLEOTIDE SEQUENCE [LARGE SCALE GENOMIC DNA]</scope>
    <source>
        <strain evidence="3 4">DSM 41954</strain>
    </source>
</reference>
<keyword evidence="1" id="KW-0472">Membrane</keyword>
<dbReference type="PANTHER" id="PTHR23028">
    <property type="entry name" value="ACETYLTRANSFERASE"/>
    <property type="match status" value="1"/>
</dbReference>
<feature type="transmembrane region" description="Helical" evidence="1">
    <location>
        <begin position="263"/>
        <end position="281"/>
    </location>
</feature>
<dbReference type="InterPro" id="IPR002656">
    <property type="entry name" value="Acyl_transf_3_dom"/>
</dbReference>
<keyword evidence="1" id="KW-1133">Transmembrane helix</keyword>
<feature type="transmembrane region" description="Helical" evidence="1">
    <location>
        <begin position="355"/>
        <end position="377"/>
    </location>
</feature>
<evidence type="ECO:0000313" key="3">
    <source>
        <dbReference type="EMBL" id="MBP2060858.1"/>
    </source>
</evidence>
<feature type="transmembrane region" description="Helical" evidence="1">
    <location>
        <begin position="234"/>
        <end position="256"/>
    </location>
</feature>